<evidence type="ECO:0000313" key="2">
    <source>
        <dbReference type="EnsemblPlants" id="KEH27249"/>
    </source>
</evidence>
<dbReference type="EnsemblPlants" id="KEH27249">
    <property type="protein sequence ID" value="KEH27249"/>
    <property type="gene ID" value="MTR_6g091607"/>
</dbReference>
<accession>A0A072UBP7</accession>
<dbReference type="HOGENOM" id="CLU_2625734_0_0_1"/>
<gene>
    <name evidence="1" type="ordered locus">MTR_6g091607</name>
</gene>
<proteinExistence type="predicted"/>
<reference evidence="2" key="3">
    <citation type="submission" date="2015-04" db="UniProtKB">
        <authorList>
            <consortium name="EnsemblPlants"/>
        </authorList>
    </citation>
    <scope>IDENTIFICATION</scope>
    <source>
        <strain evidence="2">cv. Jemalong A17</strain>
    </source>
</reference>
<dbReference type="EMBL" id="CM001222">
    <property type="protein sequence ID" value="KEH27249.1"/>
    <property type="molecule type" value="Genomic_DNA"/>
</dbReference>
<reference evidence="1 3" key="2">
    <citation type="journal article" date="2014" name="BMC Genomics">
        <title>An improved genome release (version Mt4.0) for the model legume Medicago truncatula.</title>
        <authorList>
            <person name="Tang H."/>
            <person name="Krishnakumar V."/>
            <person name="Bidwell S."/>
            <person name="Rosen B."/>
            <person name="Chan A."/>
            <person name="Zhou S."/>
            <person name="Gentzbittel L."/>
            <person name="Childs K.L."/>
            <person name="Yandell M."/>
            <person name="Gundlach H."/>
            <person name="Mayer K.F."/>
            <person name="Schwartz D.C."/>
            <person name="Town C.D."/>
        </authorList>
    </citation>
    <scope>GENOME REANNOTATION</scope>
    <source>
        <strain evidence="1">A17</strain>
        <strain evidence="2 3">cv. Jemalong A17</strain>
    </source>
</reference>
<name>A0A072UBP7_MEDTR</name>
<dbReference type="Proteomes" id="UP000002051">
    <property type="component" value="Chromosome 6"/>
</dbReference>
<organism evidence="1 3">
    <name type="scientific">Medicago truncatula</name>
    <name type="common">Barrel medic</name>
    <name type="synonym">Medicago tribuloides</name>
    <dbReference type="NCBI Taxonomy" id="3880"/>
    <lineage>
        <taxon>Eukaryota</taxon>
        <taxon>Viridiplantae</taxon>
        <taxon>Streptophyta</taxon>
        <taxon>Embryophyta</taxon>
        <taxon>Tracheophyta</taxon>
        <taxon>Spermatophyta</taxon>
        <taxon>Magnoliopsida</taxon>
        <taxon>eudicotyledons</taxon>
        <taxon>Gunneridae</taxon>
        <taxon>Pentapetalae</taxon>
        <taxon>rosids</taxon>
        <taxon>fabids</taxon>
        <taxon>Fabales</taxon>
        <taxon>Fabaceae</taxon>
        <taxon>Papilionoideae</taxon>
        <taxon>50 kb inversion clade</taxon>
        <taxon>NPAAA clade</taxon>
        <taxon>Hologalegina</taxon>
        <taxon>IRL clade</taxon>
        <taxon>Trifolieae</taxon>
        <taxon>Medicago</taxon>
    </lineage>
</organism>
<sequence length="78" mass="9004">MPPHCGWIIQKWPSHYRLFKVGRVTTNYSSLAESLRTIQSWPTLIDPLLNTRQYASFTSTSPIIGFVRPCLDDDKTLH</sequence>
<dbReference type="AlphaFoldDB" id="A0A072UBP7"/>
<keyword evidence="3" id="KW-1185">Reference proteome</keyword>
<evidence type="ECO:0000313" key="3">
    <source>
        <dbReference type="Proteomes" id="UP000002051"/>
    </source>
</evidence>
<reference evidence="1 3" key="1">
    <citation type="journal article" date="2011" name="Nature">
        <title>The Medicago genome provides insight into the evolution of rhizobial symbioses.</title>
        <authorList>
            <person name="Young N.D."/>
            <person name="Debelle F."/>
            <person name="Oldroyd G.E."/>
            <person name="Geurts R."/>
            <person name="Cannon S.B."/>
            <person name="Udvardi M.K."/>
            <person name="Benedito V.A."/>
            <person name="Mayer K.F."/>
            <person name="Gouzy J."/>
            <person name="Schoof H."/>
            <person name="Van de Peer Y."/>
            <person name="Proost S."/>
            <person name="Cook D.R."/>
            <person name="Meyers B.C."/>
            <person name="Spannagl M."/>
            <person name="Cheung F."/>
            <person name="De Mita S."/>
            <person name="Krishnakumar V."/>
            <person name="Gundlach H."/>
            <person name="Zhou S."/>
            <person name="Mudge J."/>
            <person name="Bharti A.K."/>
            <person name="Murray J.D."/>
            <person name="Naoumkina M.A."/>
            <person name="Rosen B."/>
            <person name="Silverstein K.A."/>
            <person name="Tang H."/>
            <person name="Rombauts S."/>
            <person name="Zhao P.X."/>
            <person name="Zhou P."/>
            <person name="Barbe V."/>
            <person name="Bardou P."/>
            <person name="Bechner M."/>
            <person name="Bellec A."/>
            <person name="Berger A."/>
            <person name="Berges H."/>
            <person name="Bidwell S."/>
            <person name="Bisseling T."/>
            <person name="Choisne N."/>
            <person name="Couloux A."/>
            <person name="Denny R."/>
            <person name="Deshpande S."/>
            <person name="Dai X."/>
            <person name="Doyle J.J."/>
            <person name="Dudez A.M."/>
            <person name="Farmer A.D."/>
            <person name="Fouteau S."/>
            <person name="Franken C."/>
            <person name="Gibelin C."/>
            <person name="Gish J."/>
            <person name="Goldstein S."/>
            <person name="Gonzalez A.J."/>
            <person name="Green P.J."/>
            <person name="Hallab A."/>
            <person name="Hartog M."/>
            <person name="Hua A."/>
            <person name="Humphray S.J."/>
            <person name="Jeong D.H."/>
            <person name="Jing Y."/>
            <person name="Jocker A."/>
            <person name="Kenton S.M."/>
            <person name="Kim D.J."/>
            <person name="Klee K."/>
            <person name="Lai H."/>
            <person name="Lang C."/>
            <person name="Lin S."/>
            <person name="Macmil S.L."/>
            <person name="Magdelenat G."/>
            <person name="Matthews L."/>
            <person name="McCorrison J."/>
            <person name="Monaghan E.L."/>
            <person name="Mun J.H."/>
            <person name="Najar F.Z."/>
            <person name="Nicholson C."/>
            <person name="Noirot C."/>
            <person name="O'Bleness M."/>
            <person name="Paule C.R."/>
            <person name="Poulain J."/>
            <person name="Prion F."/>
            <person name="Qin B."/>
            <person name="Qu C."/>
            <person name="Retzel E.F."/>
            <person name="Riddle C."/>
            <person name="Sallet E."/>
            <person name="Samain S."/>
            <person name="Samson N."/>
            <person name="Sanders I."/>
            <person name="Saurat O."/>
            <person name="Scarpelli C."/>
            <person name="Schiex T."/>
            <person name="Segurens B."/>
            <person name="Severin A.J."/>
            <person name="Sherrier D.J."/>
            <person name="Shi R."/>
            <person name="Sims S."/>
            <person name="Singer S.R."/>
            <person name="Sinharoy S."/>
            <person name="Sterck L."/>
            <person name="Viollet A."/>
            <person name="Wang B.B."/>
            <person name="Wang K."/>
            <person name="Wang M."/>
            <person name="Wang X."/>
            <person name="Warfsmann J."/>
            <person name="Weissenbach J."/>
            <person name="White D.D."/>
            <person name="White J.D."/>
            <person name="Wiley G.B."/>
            <person name="Wincker P."/>
            <person name="Xing Y."/>
            <person name="Yang L."/>
            <person name="Yao Z."/>
            <person name="Ying F."/>
            <person name="Zhai J."/>
            <person name="Zhou L."/>
            <person name="Zuber A."/>
            <person name="Denarie J."/>
            <person name="Dixon R.A."/>
            <person name="May G.D."/>
            <person name="Schwartz D.C."/>
            <person name="Rogers J."/>
            <person name="Quetier F."/>
            <person name="Town C.D."/>
            <person name="Roe B.A."/>
        </authorList>
    </citation>
    <scope>NUCLEOTIDE SEQUENCE [LARGE SCALE GENOMIC DNA]</scope>
    <source>
        <strain evidence="1">A17</strain>
        <strain evidence="2 3">cv. Jemalong A17</strain>
    </source>
</reference>
<evidence type="ECO:0000313" key="1">
    <source>
        <dbReference type="EMBL" id="KEH27249.1"/>
    </source>
</evidence>
<protein>
    <submittedName>
        <fullName evidence="1 2">Uncharacterized protein</fullName>
    </submittedName>
</protein>